<organism evidence="3 4">
    <name type="scientific">Jaminaea rosea</name>
    <dbReference type="NCBI Taxonomy" id="1569628"/>
    <lineage>
        <taxon>Eukaryota</taxon>
        <taxon>Fungi</taxon>
        <taxon>Dikarya</taxon>
        <taxon>Basidiomycota</taxon>
        <taxon>Ustilaginomycotina</taxon>
        <taxon>Exobasidiomycetes</taxon>
        <taxon>Microstromatales</taxon>
        <taxon>Microstromatales incertae sedis</taxon>
        <taxon>Jaminaea</taxon>
    </lineage>
</organism>
<feature type="compositionally biased region" description="Polar residues" evidence="1">
    <location>
        <begin position="273"/>
        <end position="282"/>
    </location>
</feature>
<dbReference type="Gene3D" id="3.40.50.1000">
    <property type="entry name" value="HAD superfamily/HAD-like"/>
    <property type="match status" value="2"/>
</dbReference>
<feature type="compositionally biased region" description="Low complexity" evidence="1">
    <location>
        <begin position="227"/>
        <end position="239"/>
    </location>
</feature>
<evidence type="ECO:0000313" key="4">
    <source>
        <dbReference type="Proteomes" id="UP000245884"/>
    </source>
</evidence>
<dbReference type="STRING" id="1569628.A0A316UHV9"/>
<proteinExistence type="predicted"/>
<evidence type="ECO:0000259" key="2">
    <source>
        <dbReference type="SMART" id="SM00577"/>
    </source>
</evidence>
<dbReference type="GeneID" id="37031801"/>
<dbReference type="InterPro" id="IPR050365">
    <property type="entry name" value="TIM50"/>
</dbReference>
<keyword evidence="4" id="KW-1185">Reference proteome</keyword>
<dbReference type="PANTHER" id="PTHR12210">
    <property type="entry name" value="DULLARD PROTEIN PHOSPHATASE"/>
    <property type="match status" value="1"/>
</dbReference>
<dbReference type="AlphaFoldDB" id="A0A316UHV9"/>
<feature type="compositionally biased region" description="Low complexity" evidence="1">
    <location>
        <begin position="28"/>
        <end position="47"/>
    </location>
</feature>
<evidence type="ECO:0000313" key="3">
    <source>
        <dbReference type="EMBL" id="PWN24810.1"/>
    </source>
</evidence>
<dbReference type="Proteomes" id="UP000245884">
    <property type="component" value="Unassembled WGS sequence"/>
</dbReference>
<dbReference type="EMBL" id="KZ819679">
    <property type="protein sequence ID" value="PWN24810.1"/>
    <property type="molecule type" value="Genomic_DNA"/>
</dbReference>
<gene>
    <name evidence="3" type="ORF">BDZ90DRAFT_96792</name>
</gene>
<protein>
    <recommendedName>
        <fullName evidence="2">FCP1 homology domain-containing protein</fullName>
    </recommendedName>
</protein>
<feature type="compositionally biased region" description="Low complexity" evidence="1">
    <location>
        <begin position="208"/>
        <end position="217"/>
    </location>
</feature>
<dbReference type="RefSeq" id="XP_025359422.1">
    <property type="nucleotide sequence ID" value="XM_025509978.1"/>
</dbReference>
<accession>A0A316UHV9</accession>
<feature type="compositionally biased region" description="Basic and acidic residues" evidence="1">
    <location>
        <begin position="112"/>
        <end position="129"/>
    </location>
</feature>
<dbReference type="InterPro" id="IPR023214">
    <property type="entry name" value="HAD_sf"/>
</dbReference>
<feature type="region of interest" description="Disordered" evidence="1">
    <location>
        <begin position="1"/>
        <end position="294"/>
    </location>
</feature>
<reference evidence="3 4" key="1">
    <citation type="journal article" date="2018" name="Mol. Biol. Evol.">
        <title>Broad Genomic Sampling Reveals a Smut Pathogenic Ancestry of the Fungal Clade Ustilaginomycotina.</title>
        <authorList>
            <person name="Kijpornyongpan T."/>
            <person name="Mondo S.J."/>
            <person name="Barry K."/>
            <person name="Sandor L."/>
            <person name="Lee J."/>
            <person name="Lipzen A."/>
            <person name="Pangilinan J."/>
            <person name="LaButti K."/>
            <person name="Hainaut M."/>
            <person name="Henrissat B."/>
            <person name="Grigoriev I.V."/>
            <person name="Spatafora J.W."/>
            <person name="Aime M.C."/>
        </authorList>
    </citation>
    <scope>NUCLEOTIDE SEQUENCE [LARGE SCALE GENOMIC DNA]</scope>
    <source>
        <strain evidence="3 4">MCA 5214</strain>
    </source>
</reference>
<name>A0A316UHV9_9BASI</name>
<feature type="compositionally biased region" description="Polar residues" evidence="1">
    <location>
        <begin position="189"/>
        <end position="201"/>
    </location>
</feature>
<evidence type="ECO:0000256" key="1">
    <source>
        <dbReference type="SAM" id="MobiDB-lite"/>
    </source>
</evidence>
<feature type="compositionally biased region" description="Pro residues" evidence="1">
    <location>
        <begin position="92"/>
        <end position="107"/>
    </location>
</feature>
<sequence length="665" mass="74656">MPARPSGSLLDSGSRLLRPSFRRAATPSQQNQGGEGPSSSSSGSSMSHQRERLTPQFFTRNETLPWGYNEQPYPRRGAALPPRPPLAGSYPPGGPPPPGPPPPPPPSASRYEAPRRWVQHETERQDWYRPEMSQSRNAGGSGYVSTFKKRKERQKREQHEREANEMRRQQYSQYQQDQSQHPYHHSEQSQHPNRPHQQQQLYRPPHQRQPNPQQQPHSLPPRPPGSPRGSRSYHFSSGPSPTPQRSPPRQGSPSAYNRPRPLAVRAEPRQSYAELSSQSPTSHLLDMDPPGPPPLLVLDLNGTLVFRGASRSNNNAPSRRPYLSSFLAYCLGFEDASYAPDSLDHDEAAANQRRSEWKCRAMLPREEQNRSAPRPHGSHFWASSSSPSTFASTLPPSHPNSSFRLLVWSSAQPQNVDSMVRSMLHPQQAEQLVRCWGRDTLVPMRFYNTKAPSVKDLEIIWDALAGDKNGERRVMAEVRDREDRQSGVSTTERDDTMVPCLYGAHNTLLLDDSPSKARLQPYNHLLVPEFDGPRASAAEAYRNQARQDNKKAKGKSAGGRKVDSDEEDEGLEQVDTVLLQAVGVLEHARYQKNVAAWIRSGGLGRFAGVEQPGTSGNAVQSSTMDRSKECELEPNLDVPSNERTEAFWRREGRRALSRNQVALIF</sequence>
<feature type="region of interest" description="Disordered" evidence="1">
    <location>
        <begin position="541"/>
        <end position="569"/>
    </location>
</feature>
<dbReference type="InterPro" id="IPR004274">
    <property type="entry name" value="FCP1_dom"/>
</dbReference>
<dbReference type="OrthoDB" id="1711508at2759"/>
<feature type="compositionally biased region" description="Low complexity" evidence="1">
    <location>
        <begin position="1"/>
        <end position="19"/>
    </location>
</feature>
<feature type="compositionally biased region" description="Basic and acidic residues" evidence="1">
    <location>
        <begin position="154"/>
        <end position="168"/>
    </location>
</feature>
<feature type="compositionally biased region" description="Low complexity" evidence="1">
    <location>
        <begin position="169"/>
        <end position="181"/>
    </location>
</feature>
<dbReference type="SMART" id="SM00577">
    <property type="entry name" value="CPDc"/>
    <property type="match status" value="1"/>
</dbReference>
<feature type="domain" description="FCP1 homology" evidence="2">
    <location>
        <begin position="292"/>
        <end position="537"/>
    </location>
</feature>